<feature type="compositionally biased region" description="Basic and acidic residues" evidence="2">
    <location>
        <begin position="168"/>
        <end position="184"/>
    </location>
</feature>
<feature type="compositionally biased region" description="Basic residues" evidence="2">
    <location>
        <begin position="239"/>
        <end position="249"/>
    </location>
</feature>
<accession>A2FSC1</accession>
<dbReference type="InterPro" id="IPR000504">
    <property type="entry name" value="RRM_dom"/>
</dbReference>
<feature type="domain" description="RRM" evidence="3">
    <location>
        <begin position="8"/>
        <end position="85"/>
    </location>
</feature>
<dbReference type="Proteomes" id="UP000001542">
    <property type="component" value="Unassembled WGS sequence"/>
</dbReference>
<dbReference type="eggNOG" id="KOG0123">
    <property type="taxonomic scope" value="Eukaryota"/>
</dbReference>
<dbReference type="InParanoid" id="A2FSC1"/>
<dbReference type="OrthoDB" id="6730379at2759"/>
<dbReference type="SMR" id="A2FSC1"/>
<keyword evidence="5" id="KW-1185">Reference proteome</keyword>
<dbReference type="STRING" id="5722.A2FSC1"/>
<dbReference type="VEuPathDB" id="TrichDB:TVAG_107420"/>
<protein>
    <recommendedName>
        <fullName evidence="3">RRM domain-containing protein</fullName>
    </recommendedName>
</protein>
<keyword evidence="1" id="KW-0694">RNA-binding</keyword>
<reference evidence="4" key="1">
    <citation type="submission" date="2006-10" db="EMBL/GenBank/DDBJ databases">
        <authorList>
            <person name="Amadeo P."/>
            <person name="Zhao Q."/>
            <person name="Wortman J."/>
            <person name="Fraser-Liggett C."/>
            <person name="Carlton J."/>
        </authorList>
    </citation>
    <scope>NUCLEOTIDE SEQUENCE</scope>
    <source>
        <strain evidence="4">G3</strain>
    </source>
</reference>
<dbReference type="CDD" id="cd00590">
    <property type="entry name" value="RRM_SF"/>
    <property type="match status" value="1"/>
</dbReference>
<dbReference type="EMBL" id="DS113982">
    <property type="protein sequence ID" value="EAX92208.1"/>
    <property type="molecule type" value="Genomic_DNA"/>
</dbReference>
<reference evidence="4" key="2">
    <citation type="journal article" date="2007" name="Science">
        <title>Draft genome sequence of the sexually transmitted pathogen Trichomonas vaginalis.</title>
        <authorList>
            <person name="Carlton J.M."/>
            <person name="Hirt R.P."/>
            <person name="Silva J.C."/>
            <person name="Delcher A.L."/>
            <person name="Schatz M."/>
            <person name="Zhao Q."/>
            <person name="Wortman J.R."/>
            <person name="Bidwell S.L."/>
            <person name="Alsmark U.C.M."/>
            <person name="Besteiro S."/>
            <person name="Sicheritz-Ponten T."/>
            <person name="Noel C.J."/>
            <person name="Dacks J.B."/>
            <person name="Foster P.G."/>
            <person name="Simillion C."/>
            <person name="Van de Peer Y."/>
            <person name="Miranda-Saavedra D."/>
            <person name="Barton G.J."/>
            <person name="Westrop G.D."/>
            <person name="Mueller S."/>
            <person name="Dessi D."/>
            <person name="Fiori P.L."/>
            <person name="Ren Q."/>
            <person name="Paulsen I."/>
            <person name="Zhang H."/>
            <person name="Bastida-Corcuera F.D."/>
            <person name="Simoes-Barbosa A."/>
            <person name="Brown M.T."/>
            <person name="Hayes R.D."/>
            <person name="Mukherjee M."/>
            <person name="Okumura C.Y."/>
            <person name="Schneider R."/>
            <person name="Smith A.J."/>
            <person name="Vanacova S."/>
            <person name="Villalvazo M."/>
            <person name="Haas B.J."/>
            <person name="Pertea M."/>
            <person name="Feldblyum T.V."/>
            <person name="Utterback T.R."/>
            <person name="Shu C.L."/>
            <person name="Osoegawa K."/>
            <person name="de Jong P.J."/>
            <person name="Hrdy I."/>
            <person name="Horvathova L."/>
            <person name="Zubacova Z."/>
            <person name="Dolezal P."/>
            <person name="Malik S.B."/>
            <person name="Logsdon J.M. Jr."/>
            <person name="Henze K."/>
            <person name="Gupta A."/>
            <person name="Wang C.C."/>
            <person name="Dunne R.L."/>
            <person name="Upcroft J.A."/>
            <person name="Upcroft P."/>
            <person name="White O."/>
            <person name="Salzberg S.L."/>
            <person name="Tang P."/>
            <person name="Chiu C.-H."/>
            <person name="Lee Y.-S."/>
            <person name="Embley T.M."/>
            <person name="Coombs G.H."/>
            <person name="Mottram J.C."/>
            <person name="Tachezy J."/>
            <person name="Fraser-Liggett C.M."/>
            <person name="Johnson P.J."/>
        </authorList>
    </citation>
    <scope>NUCLEOTIDE SEQUENCE [LARGE SCALE GENOMIC DNA]</scope>
    <source>
        <strain evidence="4">G3</strain>
    </source>
</reference>
<dbReference type="GO" id="GO:0003723">
    <property type="term" value="F:RNA binding"/>
    <property type="evidence" value="ECO:0000318"/>
    <property type="project" value="GO_Central"/>
</dbReference>
<dbReference type="OMA" id="TIDHDAM"/>
<name>A2FSC1_TRIV3</name>
<dbReference type="InterPro" id="IPR012677">
    <property type="entry name" value="Nucleotide-bd_a/b_plait_sf"/>
</dbReference>
<dbReference type="KEGG" id="tva:4749917"/>
<dbReference type="SMART" id="SM00360">
    <property type="entry name" value="RRM"/>
    <property type="match status" value="1"/>
</dbReference>
<dbReference type="AlphaFoldDB" id="A2FSC1"/>
<proteinExistence type="predicted"/>
<dbReference type="PROSITE" id="PS50102">
    <property type="entry name" value="RRM"/>
    <property type="match status" value="1"/>
</dbReference>
<evidence type="ECO:0000259" key="3">
    <source>
        <dbReference type="PROSITE" id="PS50102"/>
    </source>
</evidence>
<evidence type="ECO:0000256" key="1">
    <source>
        <dbReference type="PROSITE-ProRule" id="PRU00176"/>
    </source>
</evidence>
<dbReference type="InterPro" id="IPR035979">
    <property type="entry name" value="RBD_domain_sf"/>
</dbReference>
<dbReference type="Pfam" id="PF00076">
    <property type="entry name" value="RRM_1"/>
    <property type="match status" value="1"/>
</dbReference>
<evidence type="ECO:0000313" key="5">
    <source>
        <dbReference type="Proteomes" id="UP000001542"/>
    </source>
</evidence>
<dbReference type="SUPFAM" id="SSF54928">
    <property type="entry name" value="RNA-binding domain, RBD"/>
    <property type="match status" value="1"/>
</dbReference>
<gene>
    <name evidence="4" type="ORF">TVAG_107420</name>
</gene>
<dbReference type="Gene3D" id="3.30.70.330">
    <property type="match status" value="1"/>
</dbReference>
<evidence type="ECO:0000313" key="4">
    <source>
        <dbReference type="EMBL" id="EAX92208.1"/>
    </source>
</evidence>
<feature type="region of interest" description="Disordered" evidence="2">
    <location>
        <begin position="108"/>
        <end position="249"/>
    </location>
</feature>
<feature type="compositionally biased region" description="Basic and acidic residues" evidence="2">
    <location>
        <begin position="204"/>
        <end position="238"/>
    </location>
</feature>
<organism evidence="4 5">
    <name type="scientific">Trichomonas vaginalis (strain ATCC PRA-98 / G3)</name>
    <dbReference type="NCBI Taxonomy" id="412133"/>
    <lineage>
        <taxon>Eukaryota</taxon>
        <taxon>Metamonada</taxon>
        <taxon>Parabasalia</taxon>
        <taxon>Trichomonadida</taxon>
        <taxon>Trichomonadidae</taxon>
        <taxon>Trichomonas</taxon>
    </lineage>
</organism>
<dbReference type="RefSeq" id="XP_001305138.1">
    <property type="nucleotide sequence ID" value="XM_001305137.1"/>
</dbReference>
<evidence type="ECO:0000256" key="2">
    <source>
        <dbReference type="SAM" id="MobiDB-lite"/>
    </source>
</evidence>
<sequence length="249" mass="29571">MLSDANQSRIVVQHLDERMSEKEIKDTFCKYGSIIDIDIATTKGGFRKDKIFIQYARKESAQLAIRSLHGKRFGDKILVVTQFEESEFQRVRKNLLYEEQDDIIGREEGLEPPAYVKYPRRSQMSSDPNAIHVPRPKTPQDPPQITIPKPPPIELYRPPQEQILPPQDPKDTHKASSETTRDPTPHSSHHKSSEQRHERHNHHRDRDERRRYEDSRYYEEKERSRKSRDDNSERESRKHRDHKRHRTGI</sequence>
<dbReference type="VEuPathDB" id="TrichDB:TVAGG3_0093410"/>